<organism evidence="1 4">
    <name type="scientific">Yersinia aldovae</name>
    <dbReference type="NCBI Taxonomy" id="29483"/>
    <lineage>
        <taxon>Bacteria</taxon>
        <taxon>Pseudomonadati</taxon>
        <taxon>Pseudomonadota</taxon>
        <taxon>Gammaproteobacteria</taxon>
        <taxon>Enterobacterales</taxon>
        <taxon>Yersiniaceae</taxon>
        <taxon>Yersinia</taxon>
    </lineage>
</organism>
<sequence>MNPFVNEVITAHVAIENWLGKGEGDVQALLAHFSPTFSMVTVGGGKLDFAALSHFFQGQKAEKKGLKIELSNIETVAKWSEGAVISYSEKQILPGQLATLRHSTAVFSLTDSGLLWQRLHETSDPALMLKKG</sequence>
<accession>A0A0T9TT87</accession>
<dbReference type="InterPro" id="IPR032710">
    <property type="entry name" value="NTF2-like_dom_sf"/>
</dbReference>
<dbReference type="SUPFAM" id="SSF54427">
    <property type="entry name" value="NTF2-like"/>
    <property type="match status" value="1"/>
</dbReference>
<name>A0A0T9TT87_YERAL</name>
<dbReference type="PIRSF" id="PIRSF029394">
    <property type="entry name" value="UCP029394"/>
    <property type="match status" value="1"/>
</dbReference>
<dbReference type="EMBL" id="CQEH01000011">
    <property type="protein sequence ID" value="CNL22695.1"/>
    <property type="molecule type" value="Genomic_DNA"/>
</dbReference>
<dbReference type="EMBL" id="CQEJ01000008">
    <property type="protein sequence ID" value="CNL01083.1"/>
    <property type="molecule type" value="Genomic_DNA"/>
</dbReference>
<dbReference type="InterPro" id="IPR016918">
    <property type="entry name" value="UCP029394"/>
</dbReference>
<dbReference type="Gene3D" id="3.10.450.50">
    <property type="match status" value="1"/>
</dbReference>
<dbReference type="Proteomes" id="UP000038647">
    <property type="component" value="Unassembled WGS sequence"/>
</dbReference>
<dbReference type="AlphaFoldDB" id="A0A0T9TT87"/>
<dbReference type="RefSeq" id="WP_004702648.1">
    <property type="nucleotide sequence ID" value="NZ_CABHQC010000257.1"/>
</dbReference>
<reference evidence="2 3" key="2">
    <citation type="submission" date="2015-03" db="EMBL/GenBank/DDBJ databases">
        <authorList>
            <consortium name="Pathogen Informatics"/>
            <person name="Murphy D."/>
        </authorList>
    </citation>
    <scope>NUCLEOTIDE SEQUENCE [LARGE SCALE GENOMIC DNA]</scope>
    <source>
        <strain evidence="2 3">IP08791</strain>
    </source>
</reference>
<reference evidence="1 4" key="1">
    <citation type="submission" date="2015-03" db="EMBL/GenBank/DDBJ databases">
        <authorList>
            <person name="Murphy D."/>
        </authorList>
    </citation>
    <scope>NUCLEOTIDE SEQUENCE [LARGE SCALE GENOMIC DNA]</scope>
    <source>
        <strain evidence="1 4">IP06005</strain>
    </source>
</reference>
<keyword evidence="3" id="KW-1185">Reference proteome</keyword>
<gene>
    <name evidence="1" type="ORF">ERS137965_01765</name>
    <name evidence="2" type="ORF">ERS137966_02616</name>
</gene>
<protein>
    <submittedName>
        <fullName evidence="1">Uncharacterized protein conserved in bacteria</fullName>
    </submittedName>
</protein>
<evidence type="ECO:0000313" key="3">
    <source>
        <dbReference type="Proteomes" id="UP000038647"/>
    </source>
</evidence>
<dbReference type="Proteomes" id="UP000041595">
    <property type="component" value="Unassembled WGS sequence"/>
</dbReference>
<proteinExistence type="predicted"/>
<evidence type="ECO:0000313" key="4">
    <source>
        <dbReference type="Proteomes" id="UP000041595"/>
    </source>
</evidence>
<evidence type="ECO:0000313" key="1">
    <source>
        <dbReference type="EMBL" id="CNL01083.1"/>
    </source>
</evidence>
<dbReference type="eggNOG" id="COG4460">
    <property type="taxonomic scope" value="Bacteria"/>
</dbReference>
<dbReference type="OrthoDB" id="8912060at2"/>
<evidence type="ECO:0000313" key="2">
    <source>
        <dbReference type="EMBL" id="CNL22695.1"/>
    </source>
</evidence>